<dbReference type="Proteomes" id="UP001157114">
    <property type="component" value="Unassembled WGS sequence"/>
</dbReference>
<gene>
    <name evidence="1" type="ORF">MU1_48350</name>
</gene>
<evidence type="ECO:0008006" key="3">
    <source>
        <dbReference type="Google" id="ProtNLM"/>
    </source>
</evidence>
<dbReference type="SUPFAM" id="SSF56112">
    <property type="entry name" value="Protein kinase-like (PK-like)"/>
    <property type="match status" value="1"/>
</dbReference>
<sequence>MTEDWKQVEDALRKMEVVGQDNNKPVTILGYAEGLRCIGIGTDAAVFYHPATPKHAYKMYSAEALEKKDVEAGIYERLQASPFFAQCYGTGPNYLVLSFEEGVTLYECLLQGIPVSGQVMQDVEDAREFVRQQGLNPRDMHLKNVFLQEGRAKVIDVSEYVKEGNDNRWEHLVWAYNHFYPLISEVKVPLWILETVTNWYNRMDTASFGIEDFAKRMSQLFMGKRK</sequence>
<keyword evidence="2" id="KW-1185">Reference proteome</keyword>
<dbReference type="InterPro" id="IPR011009">
    <property type="entry name" value="Kinase-like_dom_sf"/>
</dbReference>
<accession>A0ABQ6GHS0</accession>
<evidence type="ECO:0000313" key="2">
    <source>
        <dbReference type="Proteomes" id="UP001157114"/>
    </source>
</evidence>
<reference evidence="1 2" key="1">
    <citation type="submission" date="2023-03" db="EMBL/GenBank/DDBJ databases">
        <title>Draft genome sequence of the bacteria which degrade cell wall of Tricholomamatutake.</title>
        <authorList>
            <person name="Konishi Y."/>
            <person name="Fukuta Y."/>
            <person name="Shirasaka N."/>
        </authorList>
    </citation>
    <scope>NUCLEOTIDE SEQUENCE [LARGE SCALE GENOMIC DNA]</scope>
    <source>
        <strain evidence="2">mu1</strain>
    </source>
</reference>
<protein>
    <recommendedName>
        <fullName evidence="3">Serine/threonine protein kinase</fullName>
    </recommendedName>
</protein>
<dbReference type="EMBL" id="BSSQ01000019">
    <property type="protein sequence ID" value="GLX70489.1"/>
    <property type="molecule type" value="Genomic_DNA"/>
</dbReference>
<proteinExistence type="predicted"/>
<name>A0ABQ6GHS0_9BACL</name>
<dbReference type="RefSeq" id="WP_284241266.1">
    <property type="nucleotide sequence ID" value="NZ_BSSQ01000019.1"/>
</dbReference>
<evidence type="ECO:0000313" key="1">
    <source>
        <dbReference type="EMBL" id="GLX70489.1"/>
    </source>
</evidence>
<organism evidence="1 2">
    <name type="scientific">Paenibacillus glycanilyticus</name>
    <dbReference type="NCBI Taxonomy" id="126569"/>
    <lineage>
        <taxon>Bacteria</taxon>
        <taxon>Bacillati</taxon>
        <taxon>Bacillota</taxon>
        <taxon>Bacilli</taxon>
        <taxon>Bacillales</taxon>
        <taxon>Paenibacillaceae</taxon>
        <taxon>Paenibacillus</taxon>
    </lineage>
</organism>
<comment type="caution">
    <text evidence="1">The sequence shown here is derived from an EMBL/GenBank/DDBJ whole genome shotgun (WGS) entry which is preliminary data.</text>
</comment>